<name>A0A4Q1HE47_9BURK</name>
<keyword evidence="3" id="KW-1185">Reference proteome</keyword>
<gene>
    <name evidence="2" type="ORF">C7R54_24785</name>
</gene>
<dbReference type="Proteomes" id="UP000290849">
    <property type="component" value="Unassembled WGS sequence"/>
</dbReference>
<dbReference type="RefSeq" id="WP_129153439.1">
    <property type="nucleotide sequence ID" value="NZ_JBHSDO010000018.1"/>
</dbReference>
<proteinExistence type="predicted"/>
<accession>A0A4Q1HE47</accession>
<dbReference type="OrthoDB" id="8640782at2"/>
<reference evidence="2 3" key="1">
    <citation type="journal article" date="2017" name="Int. J. Syst. Evol. Microbiol.">
        <title>Achromobacter aloeverae sp. nov., isolated from the root of Aloe vera (L.) Burm.f.</title>
        <authorList>
            <person name="Kuncharoen N."/>
            <person name="Muramatsu Y."/>
            <person name="Shibata C."/>
            <person name="Kamakura Y."/>
            <person name="Nakagawa Y."/>
            <person name="Tanasupawat S."/>
        </authorList>
    </citation>
    <scope>NUCLEOTIDE SEQUENCE [LARGE SCALE GENOMIC DNA]</scope>
    <source>
        <strain evidence="2 3">AVA-1</strain>
    </source>
</reference>
<keyword evidence="1" id="KW-0812">Transmembrane</keyword>
<feature type="transmembrane region" description="Helical" evidence="1">
    <location>
        <begin position="50"/>
        <end position="66"/>
    </location>
</feature>
<protein>
    <submittedName>
        <fullName evidence="2">Uncharacterized protein</fullName>
    </submittedName>
</protein>
<keyword evidence="1" id="KW-0472">Membrane</keyword>
<keyword evidence="1" id="KW-1133">Transmembrane helix</keyword>
<evidence type="ECO:0000313" key="2">
    <source>
        <dbReference type="EMBL" id="RXN84586.1"/>
    </source>
</evidence>
<feature type="transmembrane region" description="Helical" evidence="1">
    <location>
        <begin position="12"/>
        <end position="38"/>
    </location>
</feature>
<comment type="caution">
    <text evidence="2">The sequence shown here is derived from an EMBL/GenBank/DDBJ whole genome shotgun (WGS) entry which is preliminary data.</text>
</comment>
<organism evidence="2 3">
    <name type="scientific">Achromobacter aloeverae</name>
    <dbReference type="NCBI Taxonomy" id="1750518"/>
    <lineage>
        <taxon>Bacteria</taxon>
        <taxon>Pseudomonadati</taxon>
        <taxon>Pseudomonadota</taxon>
        <taxon>Betaproteobacteria</taxon>
        <taxon>Burkholderiales</taxon>
        <taxon>Alcaligenaceae</taxon>
        <taxon>Achromobacter</taxon>
    </lineage>
</organism>
<dbReference type="EMBL" id="PYAL01000008">
    <property type="protein sequence ID" value="RXN84586.1"/>
    <property type="molecule type" value="Genomic_DNA"/>
</dbReference>
<evidence type="ECO:0000256" key="1">
    <source>
        <dbReference type="SAM" id="Phobius"/>
    </source>
</evidence>
<evidence type="ECO:0000313" key="3">
    <source>
        <dbReference type="Proteomes" id="UP000290849"/>
    </source>
</evidence>
<dbReference type="AlphaFoldDB" id="A0A4Q1HE47"/>
<sequence>MIPVALPGGNFYPMLIASLICLATLLTWIAILCTTPSARLRVREHPRKSLAVMGLLALVGAVFPAGQAQRWLVARAAAEDETRRTLVLDHGAELDGIAMPANTRLLLKTPGQLATFEQASFPTAVTMDGARIKQLRRYVRGDGAAATVIGASAAISQDQDIHGWRCSHGHLVEFRVSATDKRLHFSSCHLASGNQLDKQAIPAGTWASLRTGTAAAGDPSLAEGWLLRTDGSEAMLVQGLPLLKVELRLDPQRKLQSFEGALSQPFILGPMTYPPGTRVATAGPSLVGAQAGDLVFSPSRGRSARRDGGQDVAAGNSVLQAPDGKLRAVLSNRAAGVLDYASIGLTP</sequence>